<evidence type="ECO:0008006" key="4">
    <source>
        <dbReference type="Google" id="ProtNLM"/>
    </source>
</evidence>
<feature type="transmembrane region" description="Helical" evidence="1">
    <location>
        <begin position="76"/>
        <end position="99"/>
    </location>
</feature>
<keyword evidence="1" id="KW-0472">Membrane</keyword>
<protein>
    <recommendedName>
        <fullName evidence="4">BNR/Asp-box repeat protein</fullName>
    </recommendedName>
</protein>
<organism evidence="2 3">
    <name type="scientific">Candidatus Blautia pullicola</name>
    <dbReference type="NCBI Taxonomy" id="2838498"/>
    <lineage>
        <taxon>Bacteria</taxon>
        <taxon>Bacillati</taxon>
        <taxon>Bacillota</taxon>
        <taxon>Clostridia</taxon>
        <taxon>Lachnospirales</taxon>
        <taxon>Lachnospiraceae</taxon>
        <taxon>Blautia</taxon>
    </lineage>
</organism>
<reference evidence="2" key="1">
    <citation type="journal article" date="2021" name="PeerJ">
        <title>Extensive microbial diversity within the chicken gut microbiome revealed by metagenomics and culture.</title>
        <authorList>
            <person name="Gilroy R."/>
            <person name="Ravi A."/>
            <person name="Getino M."/>
            <person name="Pursley I."/>
            <person name="Horton D.L."/>
            <person name="Alikhan N.F."/>
            <person name="Baker D."/>
            <person name="Gharbi K."/>
            <person name="Hall N."/>
            <person name="Watson M."/>
            <person name="Adriaenssens E.M."/>
            <person name="Foster-Nyarko E."/>
            <person name="Jarju S."/>
            <person name="Secka A."/>
            <person name="Antonio M."/>
            <person name="Oren A."/>
            <person name="Chaudhuri R.R."/>
            <person name="La Ragione R."/>
            <person name="Hildebrand F."/>
            <person name="Pallen M.J."/>
        </authorList>
    </citation>
    <scope>NUCLEOTIDE SEQUENCE</scope>
    <source>
        <strain evidence="2">1068</strain>
    </source>
</reference>
<evidence type="ECO:0000256" key="1">
    <source>
        <dbReference type="SAM" id="Phobius"/>
    </source>
</evidence>
<name>A0A9D2FTR6_9FIRM</name>
<reference evidence="2" key="2">
    <citation type="submission" date="2021-04" db="EMBL/GenBank/DDBJ databases">
        <authorList>
            <person name="Gilroy R."/>
        </authorList>
    </citation>
    <scope>NUCLEOTIDE SEQUENCE</scope>
    <source>
        <strain evidence="2">1068</strain>
    </source>
</reference>
<accession>A0A9D2FTR6</accession>
<dbReference type="Proteomes" id="UP000824056">
    <property type="component" value="Unassembled WGS sequence"/>
</dbReference>
<comment type="caution">
    <text evidence="2">The sequence shown here is derived from an EMBL/GenBank/DDBJ whole genome shotgun (WGS) entry which is preliminary data.</text>
</comment>
<keyword evidence="1" id="KW-0812">Transmembrane</keyword>
<dbReference type="AlphaFoldDB" id="A0A9D2FTR6"/>
<feature type="transmembrane region" description="Helical" evidence="1">
    <location>
        <begin position="37"/>
        <end position="56"/>
    </location>
</feature>
<sequence length="502" mass="56703">MKFLYKISGKISLLLYILSLWQLWLLCRFGGVRQRLPVLALCGLAGLICFLMWLVARKKYKDTKREEKSLGKRYMLLLEILVFVISTCCFVVGVIYSAMPYHGRLGSKLQALSTERQIPLNHTNFFDSGVSGILEDLKEELDLPKELYMVNQFQVDFNAEGEIQSIYTFLCGQDEKGEKKTYLVDYDAEQSQDMQVRLQNQTSVEYEADKLLQPMLTILEKADIETQVKAWDQIFPRETYEILYYGRRAFSQAAGLTYIPGDADGDGKTEGEKDFSKLMSGGEMVGYEASLYLPAVKEITPIRYMMEPEYVSAETMKKAEEAQQTQTAKEAETWTLDNSDGSMYFFLDHSTGWRMKVADAAAGSRFYQLECTEDGGETWTMANKDPFMGNIGVTEGLIFYDENFGIAGLTGASQTTSKLYITRDGGQSFAEISLPWEAVTELPKTAQEYGYTKESYGYLNMPQRDGEVMTILAVSQAGNSQGLLFQSQDLGETWDYAGVAQQ</sequence>
<dbReference type="SUPFAM" id="SSF110296">
    <property type="entry name" value="Oligoxyloglucan reducing end-specific cellobiohydrolase"/>
    <property type="match status" value="1"/>
</dbReference>
<dbReference type="EMBL" id="DXBG01000265">
    <property type="protein sequence ID" value="HIZ66466.1"/>
    <property type="molecule type" value="Genomic_DNA"/>
</dbReference>
<feature type="transmembrane region" description="Helical" evidence="1">
    <location>
        <begin position="12"/>
        <end position="31"/>
    </location>
</feature>
<evidence type="ECO:0000313" key="2">
    <source>
        <dbReference type="EMBL" id="HIZ66466.1"/>
    </source>
</evidence>
<keyword evidence="1" id="KW-1133">Transmembrane helix</keyword>
<dbReference type="Gene3D" id="2.130.10.10">
    <property type="entry name" value="YVTN repeat-like/Quinoprotein amine dehydrogenase"/>
    <property type="match status" value="1"/>
</dbReference>
<gene>
    <name evidence="2" type="ORF">H9809_11325</name>
</gene>
<evidence type="ECO:0000313" key="3">
    <source>
        <dbReference type="Proteomes" id="UP000824056"/>
    </source>
</evidence>
<dbReference type="InterPro" id="IPR015943">
    <property type="entry name" value="WD40/YVTN_repeat-like_dom_sf"/>
</dbReference>
<proteinExistence type="predicted"/>